<evidence type="ECO:0000259" key="25">
    <source>
        <dbReference type="PROSITE" id="PS50250"/>
    </source>
</evidence>
<evidence type="ECO:0000256" key="1">
    <source>
        <dbReference type="ARBA" id="ARBA00004286"/>
    </source>
</evidence>
<evidence type="ECO:0000256" key="13">
    <source>
        <dbReference type="ARBA" id="ARBA00022859"/>
    </source>
</evidence>
<dbReference type="EC" id="2.3.1.48" evidence="5"/>
<name>A0AA38IQI1_9CUCU</name>
<evidence type="ECO:0000256" key="4">
    <source>
        <dbReference type="ARBA" id="ARBA00004642"/>
    </source>
</evidence>
<protein>
    <recommendedName>
        <fullName evidence="23">Germinal-center associated nuclear protein</fullName>
        <ecNumber evidence="5">2.3.1.48</ecNumber>
    </recommendedName>
</protein>
<dbReference type="SUPFAM" id="SSF54928">
    <property type="entry name" value="RNA-binding domain, RBD"/>
    <property type="match status" value="1"/>
</dbReference>
<evidence type="ECO:0000256" key="24">
    <source>
        <dbReference type="SAM" id="MobiDB-lite"/>
    </source>
</evidence>
<keyword evidence="12" id="KW-0509">mRNA transport</keyword>
<dbReference type="GO" id="GO:0006406">
    <property type="term" value="P:mRNA export from nucleus"/>
    <property type="evidence" value="ECO:0007669"/>
    <property type="project" value="TreeGrafter"/>
</dbReference>
<dbReference type="GO" id="GO:0005737">
    <property type="term" value="C:cytoplasm"/>
    <property type="evidence" value="ECO:0007669"/>
    <property type="project" value="UniProtKB-SubCell"/>
</dbReference>
<dbReference type="GO" id="GO:0061733">
    <property type="term" value="F:protein-lysine-acetyltransferase activity"/>
    <property type="evidence" value="ECO:0007669"/>
    <property type="project" value="UniProtKB-EC"/>
</dbReference>
<keyword evidence="20" id="KW-0012">Acyltransferase</keyword>
<dbReference type="GO" id="GO:0005643">
    <property type="term" value="C:nuclear pore"/>
    <property type="evidence" value="ECO:0007669"/>
    <property type="project" value="UniProtKB-SubCell"/>
</dbReference>
<dbReference type="PANTHER" id="PTHR12436">
    <property type="entry name" value="80 KDA MCM3-ASSOCIATED PROTEIN"/>
    <property type="match status" value="1"/>
</dbReference>
<feature type="region of interest" description="Disordered" evidence="24">
    <location>
        <begin position="132"/>
        <end position="161"/>
    </location>
</feature>
<evidence type="ECO:0000256" key="20">
    <source>
        <dbReference type="ARBA" id="ARBA00023315"/>
    </source>
</evidence>
<evidence type="ECO:0000256" key="10">
    <source>
        <dbReference type="ARBA" id="ARBA00022553"/>
    </source>
</evidence>
<dbReference type="GO" id="GO:0002376">
    <property type="term" value="P:immune system process"/>
    <property type="evidence" value="ECO:0007669"/>
    <property type="project" value="UniProtKB-KW"/>
</dbReference>
<comment type="caution">
    <text evidence="26">The sequence shown here is derived from an EMBL/GenBank/DDBJ whole genome shotgun (WGS) entry which is preliminary data.</text>
</comment>
<comment type="similarity">
    <text evidence="21">Belongs to the SAC3 family.</text>
</comment>
<evidence type="ECO:0000256" key="12">
    <source>
        <dbReference type="ARBA" id="ARBA00022816"/>
    </source>
</evidence>
<dbReference type="PROSITE" id="PS50250">
    <property type="entry name" value="PCI"/>
    <property type="match status" value="1"/>
</dbReference>
<comment type="function">
    <text evidence="22">As a component of the TREX-2 complex, involved in the export of mRNAs to the cytoplasm through the nuclear pores. Through the acetylation of histones, affects the assembly of nucleosomes at immunoglobulin variable region genes and promotes the recruitment and positioning of transcription complex to favor DNA cytosine deaminase AICDA/AID targeting, hence promoting somatic hypermutations.</text>
</comment>
<evidence type="ECO:0000256" key="3">
    <source>
        <dbReference type="ARBA" id="ARBA00004567"/>
    </source>
</evidence>
<feature type="domain" description="PCI" evidence="25">
    <location>
        <begin position="349"/>
        <end position="525"/>
    </location>
</feature>
<evidence type="ECO:0000256" key="8">
    <source>
        <dbReference type="ARBA" id="ARBA00022481"/>
    </source>
</evidence>
<keyword evidence="6" id="KW-0813">Transport</keyword>
<dbReference type="GO" id="GO:0070390">
    <property type="term" value="C:transcription export complex 2"/>
    <property type="evidence" value="ECO:0007669"/>
    <property type="project" value="TreeGrafter"/>
</dbReference>
<feature type="region of interest" description="Disordered" evidence="24">
    <location>
        <begin position="698"/>
        <end position="726"/>
    </location>
</feature>
<keyword evidence="11" id="KW-0808">Transferase</keyword>
<evidence type="ECO:0000256" key="16">
    <source>
        <dbReference type="ARBA" id="ARBA00023010"/>
    </source>
</evidence>
<dbReference type="InterPro" id="IPR000717">
    <property type="entry name" value="PCI_dom"/>
</dbReference>
<evidence type="ECO:0000256" key="2">
    <source>
        <dbReference type="ARBA" id="ARBA00004496"/>
    </source>
</evidence>
<dbReference type="FunFam" id="1.25.40.990:FF:000003">
    <property type="entry name" value="germinal-center associated nuclear protein isoform X2"/>
    <property type="match status" value="1"/>
</dbReference>
<dbReference type="Gene3D" id="1.25.40.990">
    <property type="match status" value="1"/>
</dbReference>
<feature type="region of interest" description="Disordered" evidence="24">
    <location>
        <begin position="581"/>
        <end position="604"/>
    </location>
</feature>
<dbReference type="EMBL" id="JALNTZ010000002">
    <property type="protein sequence ID" value="KAJ3660070.1"/>
    <property type="molecule type" value="Genomic_DNA"/>
</dbReference>
<evidence type="ECO:0000256" key="5">
    <source>
        <dbReference type="ARBA" id="ARBA00013184"/>
    </source>
</evidence>
<evidence type="ECO:0000256" key="11">
    <source>
        <dbReference type="ARBA" id="ARBA00022679"/>
    </source>
</evidence>
<evidence type="ECO:0000256" key="18">
    <source>
        <dbReference type="ARBA" id="ARBA00023132"/>
    </source>
</evidence>
<dbReference type="PANTHER" id="PTHR12436:SF3">
    <property type="entry name" value="GERMINAL-CENTER ASSOCIATED NUCLEAR PROTEIN"/>
    <property type="match status" value="1"/>
</dbReference>
<evidence type="ECO:0000256" key="14">
    <source>
        <dbReference type="ARBA" id="ARBA00022927"/>
    </source>
</evidence>
<keyword evidence="15" id="KW-0007">Acetylation</keyword>
<keyword evidence="13" id="KW-0391">Immunity</keyword>
<dbReference type="GO" id="GO:0005694">
    <property type="term" value="C:chromosome"/>
    <property type="evidence" value="ECO:0007669"/>
    <property type="project" value="UniProtKB-SubCell"/>
</dbReference>
<keyword evidence="9" id="KW-0963">Cytoplasm</keyword>
<keyword evidence="19" id="KW-0539">Nucleus</keyword>
<proteinExistence type="inferred from homology"/>
<evidence type="ECO:0000256" key="21">
    <source>
        <dbReference type="ARBA" id="ARBA00038443"/>
    </source>
</evidence>
<evidence type="ECO:0000256" key="22">
    <source>
        <dbReference type="ARBA" id="ARBA00055631"/>
    </source>
</evidence>
<evidence type="ECO:0000256" key="23">
    <source>
        <dbReference type="ARBA" id="ARBA00069544"/>
    </source>
</evidence>
<dbReference type="GO" id="GO:0003676">
    <property type="term" value="F:nucleic acid binding"/>
    <property type="evidence" value="ECO:0007669"/>
    <property type="project" value="InterPro"/>
</dbReference>
<evidence type="ECO:0000256" key="17">
    <source>
        <dbReference type="ARBA" id="ARBA00023054"/>
    </source>
</evidence>
<organism evidence="26 27">
    <name type="scientific">Zophobas morio</name>
    <dbReference type="NCBI Taxonomy" id="2755281"/>
    <lineage>
        <taxon>Eukaryota</taxon>
        <taxon>Metazoa</taxon>
        <taxon>Ecdysozoa</taxon>
        <taxon>Arthropoda</taxon>
        <taxon>Hexapoda</taxon>
        <taxon>Insecta</taxon>
        <taxon>Pterygota</taxon>
        <taxon>Neoptera</taxon>
        <taxon>Endopterygota</taxon>
        <taxon>Coleoptera</taxon>
        <taxon>Polyphaga</taxon>
        <taxon>Cucujiformia</taxon>
        <taxon>Tenebrionidae</taxon>
        <taxon>Zophobas</taxon>
    </lineage>
</organism>
<keyword evidence="10" id="KW-0597">Phosphoprotein</keyword>
<keyword evidence="17" id="KW-0175">Coiled coil</keyword>
<dbReference type="GO" id="GO:0015031">
    <property type="term" value="P:protein transport"/>
    <property type="evidence" value="ECO:0007669"/>
    <property type="project" value="UniProtKB-KW"/>
</dbReference>
<dbReference type="Proteomes" id="UP001168821">
    <property type="component" value="Unassembled WGS sequence"/>
</dbReference>
<sequence length="1362" mass="157391">MEAETDATEKIDSFIIKATNAPRDFFENRDVAKRYFRRFGKVKLVMFKPKKNALLVEYANEDSMLNALEVAGEYNGQFFNVTRDTQIIPKKKKGKKNPDPDWTDDPEVRSELEAMGAFGPQRAYELRSEAMNVDSPGKQRRWKGATGSPKPIKKKGKESISGEQSDLAQIIKQQAFTAEEKYRILDARDKLIRIRLKKNIELSKARATVGTCPDMCPEKERLMRETQHQVALYEQEEGGKGMNAKLAVKQYSRSSADQEAPLPQELRPVGVLQMTMGYLMHRILGLCETSDVNIAEWYHFLWDRTRGIRKDITQQELCCQGSVELVEQCARFHIFCSARLVAEDPSVFDQKINTENLTKCLQTLKYMYHDLQLKGESCKDEPEFRAYIILLNLNDGNFMWEVQQLKQTIQQSREVKFALAVYSSLDKQNYVKFFKLVNSTTFLNACILMRYFTQVRISALKTLLKSYSPRVSQSSLPIQHLTKILGFEGPESTIDFCESYGLYTNVERSRIILDKSGFAPPEYPYILDRAINLVESKRQQSVGEVVCGRHLPPKNYETHTPQDSFDNDGYLKHALDFDEVDRKDEPMKIDEPEPKPETPPPEAVFAPIKPVERKEEDKPRLVVASQIFAPIAIVEKKLDPPPVSPPAVKSIFAQTGGLFVPTTSLWAQPTAAVFGDAPKSIFGGEVAKADEERLEAERKKAERAKEEERRRREEEEEEEERRRVEEERRIAEMRKKLIEEQQKRREQERRKNVEIKAAVCNVVSDLLDAVEENIREEKLAQIARRMHDRKVRSVVAKWRESTRRRRKRKALDFEPGWFGARSVKEEAEELRMSGQSLTLQSMKRYKRGRPLEVPVSDVGELSKIDLCELTHKLLRKKFLEVDMKIHRELFWKVTVSLPHEVEYGCGLNHVEKVLDSYIKWEKRGLTTVVVEQSKSLPTITYCLEKQKGLIVNTRNDTNGFIFIADDFNEDLCERIIQNFKTYGVFVKIPIALVLQKYTEEKSNLKTLISEGIISDYLILVDKFTSKNLINLIEEGLIFLSTRTEKSPPLELDTLKSFLAKYLCNNLWKRANSFSKWNSNYKTCLKSPNTVIYLHNEALGRLKKILLDEKRHEYAKFPDIFKDFLRSQIPDSLPCDYKYFPTFWEHPSYAKHLEGVLDALKLPNFLENWPPLDPLQLEISISKYCATVVADTHKCFYRTMSVLLKDVDPSINFKNVGNVVWTEVIELLALEKLEQTDFSLYGTGFVNKSVYNQLVAVYDVNLLNEYVRSDWFYVNNPVVKQKILQLLEEEKVEVGIDSCESDEIDLDAVLDKIRQPRDLNVGKIKSDISSCKKLLTDLEDSVVIHRKILDKSRHFLKTIMEEG</sequence>
<accession>A0AA38IQI1</accession>
<keyword evidence="27" id="KW-1185">Reference proteome</keyword>
<feature type="compositionally biased region" description="Basic and acidic residues" evidence="24">
    <location>
        <begin position="581"/>
        <end position="596"/>
    </location>
</feature>
<dbReference type="GO" id="GO:0005654">
    <property type="term" value="C:nucleoplasm"/>
    <property type="evidence" value="ECO:0007669"/>
    <property type="project" value="UniProtKB-SubCell"/>
</dbReference>
<gene>
    <name evidence="26" type="ORF">Zmor_004540</name>
</gene>
<evidence type="ECO:0000313" key="27">
    <source>
        <dbReference type="Proteomes" id="UP001168821"/>
    </source>
</evidence>
<dbReference type="Pfam" id="PF03399">
    <property type="entry name" value="SAC3_GANP"/>
    <property type="match status" value="1"/>
</dbReference>
<keyword evidence="18" id="KW-0906">Nuclear pore complex</keyword>
<reference evidence="26" key="1">
    <citation type="journal article" date="2023" name="G3 (Bethesda)">
        <title>Whole genome assemblies of Zophobas morio and Tenebrio molitor.</title>
        <authorList>
            <person name="Kaur S."/>
            <person name="Stinson S.A."/>
            <person name="diCenzo G.C."/>
        </authorList>
    </citation>
    <scope>NUCLEOTIDE SEQUENCE</scope>
    <source>
        <strain evidence="26">QUZm001</strain>
    </source>
</reference>
<dbReference type="InterPro" id="IPR035979">
    <property type="entry name" value="RBD_domain_sf"/>
</dbReference>
<comment type="subcellular location">
    <subcellularLocation>
        <location evidence="1">Chromosome</location>
    </subcellularLocation>
    <subcellularLocation>
        <location evidence="2">Cytoplasm</location>
    </subcellularLocation>
    <subcellularLocation>
        <location evidence="3">Nucleus</location>
        <location evidence="3">Nuclear pore complex</location>
    </subcellularLocation>
    <subcellularLocation>
        <location evidence="4">Nucleus</location>
        <location evidence="4">Nucleoplasm</location>
    </subcellularLocation>
</comment>
<evidence type="ECO:0000256" key="15">
    <source>
        <dbReference type="ARBA" id="ARBA00022990"/>
    </source>
</evidence>
<keyword evidence="7" id="KW-0158">Chromosome</keyword>
<keyword evidence="16" id="KW-0811">Translocation</keyword>
<keyword evidence="8" id="KW-0488">Methylation</keyword>
<dbReference type="InterPro" id="IPR045107">
    <property type="entry name" value="SAC3/GANP/THP3"/>
</dbReference>
<evidence type="ECO:0000256" key="6">
    <source>
        <dbReference type="ARBA" id="ARBA00022448"/>
    </source>
</evidence>
<evidence type="ECO:0000256" key="19">
    <source>
        <dbReference type="ARBA" id="ARBA00023242"/>
    </source>
</evidence>
<keyword evidence="14" id="KW-0653">Protein transport</keyword>
<evidence type="ECO:0000256" key="9">
    <source>
        <dbReference type="ARBA" id="ARBA00022490"/>
    </source>
</evidence>
<dbReference type="InterPro" id="IPR005062">
    <property type="entry name" value="SAC3/GANP/THP3_conserved"/>
</dbReference>
<evidence type="ECO:0000256" key="7">
    <source>
        <dbReference type="ARBA" id="ARBA00022454"/>
    </source>
</evidence>
<evidence type="ECO:0000313" key="26">
    <source>
        <dbReference type="EMBL" id="KAJ3660070.1"/>
    </source>
</evidence>
<feature type="compositionally biased region" description="Basic and acidic residues" evidence="24">
    <location>
        <begin position="698"/>
        <end position="713"/>
    </location>
</feature>